<reference evidence="3 4" key="1">
    <citation type="submission" date="2018-07" db="EMBL/GenBank/DDBJ databases">
        <title>Complete Genome and Methylome Analysis of Deinococcus wulumuqiensis NEB 479.</title>
        <authorList>
            <person name="Fomenkov A."/>
            <person name="Luyten Y."/>
            <person name="Vincze T."/>
            <person name="Anton B.P."/>
            <person name="Clark T."/>
            <person name="Roberts R.J."/>
            <person name="Morgan R.D."/>
        </authorList>
    </citation>
    <scope>NUCLEOTIDE SEQUENCE [LARGE SCALE GENOMIC DNA]</scope>
    <source>
        <strain evidence="3 4">NEB 479</strain>
        <plasmid evidence="4">Plasmid pdrdi</plasmid>
    </source>
</reference>
<gene>
    <name evidence="3" type="ORF">DVJ83_18085</name>
</gene>
<proteinExistence type="predicted"/>
<dbReference type="PROSITE" id="PS51832">
    <property type="entry name" value="HD_GYP"/>
    <property type="match status" value="1"/>
</dbReference>
<protein>
    <submittedName>
        <fullName evidence="3">HD domain-containing protein</fullName>
    </submittedName>
</protein>
<dbReference type="PANTHER" id="PTHR43155">
    <property type="entry name" value="CYCLIC DI-GMP PHOSPHODIESTERASE PA4108-RELATED"/>
    <property type="match status" value="1"/>
</dbReference>
<dbReference type="KEGG" id="dwu:DVJ83_18085"/>
<dbReference type="Gene3D" id="1.10.3210.10">
    <property type="entry name" value="Hypothetical protein af1432"/>
    <property type="match status" value="1"/>
</dbReference>
<dbReference type="EMBL" id="CP031163">
    <property type="protein sequence ID" value="AXH01007.1"/>
    <property type="molecule type" value="Genomic_DNA"/>
</dbReference>
<evidence type="ECO:0000313" key="3">
    <source>
        <dbReference type="EMBL" id="AXH01007.1"/>
    </source>
</evidence>
<dbReference type="Proteomes" id="UP000253744">
    <property type="component" value="Plasmid pDrdI"/>
</dbReference>
<dbReference type="InterPro" id="IPR003607">
    <property type="entry name" value="HD/PDEase_dom"/>
</dbReference>
<dbReference type="SMART" id="SM00471">
    <property type="entry name" value="HDc"/>
    <property type="match status" value="1"/>
</dbReference>
<dbReference type="SUPFAM" id="SSF109604">
    <property type="entry name" value="HD-domain/PDEase-like"/>
    <property type="match status" value="1"/>
</dbReference>
<dbReference type="PROSITE" id="PS51831">
    <property type="entry name" value="HD"/>
    <property type="match status" value="1"/>
</dbReference>
<name>A0A345IMT4_9DEIO</name>
<feature type="domain" description="HD" evidence="1">
    <location>
        <begin position="32"/>
        <end position="151"/>
    </location>
</feature>
<dbReference type="PANTHER" id="PTHR43155:SF2">
    <property type="entry name" value="CYCLIC DI-GMP PHOSPHODIESTERASE PA4108"/>
    <property type="match status" value="1"/>
</dbReference>
<sequence length="197" mass="21882">MSLRLPLINSQLSAVKPLALPGRLRLTAECCELDHACGVAALARQAAPLLELDPMQAYYAGLLHDIGKLWVSPAIVHAPGKLQPHQWSLMRAHPLHSARLVERWWPEIGEDVLHALRHHHERLDGQGYPDGLSELPPLTALIAAADVYDALQRHRSYRRRLNAAEAALLLRREALPEYVVSALLCTFPATVQFSKTA</sequence>
<evidence type="ECO:0000259" key="2">
    <source>
        <dbReference type="PROSITE" id="PS51832"/>
    </source>
</evidence>
<organism evidence="3 4">
    <name type="scientific">Deinococcus wulumuqiensis</name>
    <dbReference type="NCBI Taxonomy" id="980427"/>
    <lineage>
        <taxon>Bacteria</taxon>
        <taxon>Thermotogati</taxon>
        <taxon>Deinococcota</taxon>
        <taxon>Deinococci</taxon>
        <taxon>Deinococcales</taxon>
        <taxon>Deinococcaceae</taxon>
        <taxon>Deinococcus</taxon>
    </lineage>
</organism>
<dbReference type="Pfam" id="PF13487">
    <property type="entry name" value="HD_5"/>
    <property type="match status" value="1"/>
</dbReference>
<dbReference type="InterPro" id="IPR037522">
    <property type="entry name" value="HD_GYP_dom"/>
</dbReference>
<geneLocation type="plasmid" evidence="4">
    <name>pdrdi</name>
</geneLocation>
<dbReference type="AlphaFoldDB" id="A0A345IMT4"/>
<accession>A0A345IMT4</accession>
<feature type="domain" description="HD-GYP" evidence="2">
    <location>
        <begin position="7"/>
        <end position="197"/>
    </location>
</feature>
<evidence type="ECO:0000313" key="4">
    <source>
        <dbReference type="Proteomes" id="UP000253744"/>
    </source>
</evidence>
<dbReference type="CDD" id="cd00077">
    <property type="entry name" value="HDc"/>
    <property type="match status" value="1"/>
</dbReference>
<keyword evidence="3" id="KW-0614">Plasmid</keyword>
<evidence type="ECO:0000259" key="1">
    <source>
        <dbReference type="PROSITE" id="PS51831"/>
    </source>
</evidence>
<dbReference type="InterPro" id="IPR006674">
    <property type="entry name" value="HD_domain"/>
</dbReference>